<protein>
    <submittedName>
        <fullName evidence="1">Uncharacterized protein</fullName>
    </submittedName>
</protein>
<dbReference type="EMBL" id="KQ427052">
    <property type="protein sequence ID" value="KOF67466.1"/>
    <property type="molecule type" value="Genomic_DNA"/>
</dbReference>
<organism evidence="1">
    <name type="scientific">Octopus bimaculoides</name>
    <name type="common">California two-spotted octopus</name>
    <dbReference type="NCBI Taxonomy" id="37653"/>
    <lineage>
        <taxon>Eukaryota</taxon>
        <taxon>Metazoa</taxon>
        <taxon>Spiralia</taxon>
        <taxon>Lophotrochozoa</taxon>
        <taxon>Mollusca</taxon>
        <taxon>Cephalopoda</taxon>
        <taxon>Coleoidea</taxon>
        <taxon>Octopodiformes</taxon>
        <taxon>Octopoda</taxon>
        <taxon>Incirrata</taxon>
        <taxon>Octopodidae</taxon>
        <taxon>Octopus</taxon>
    </lineage>
</organism>
<accession>A0A0L8FRW6</accession>
<name>A0A0L8FRW6_OCTBM</name>
<evidence type="ECO:0000313" key="1">
    <source>
        <dbReference type="EMBL" id="KOF67466.1"/>
    </source>
</evidence>
<gene>
    <name evidence="1" type="ORF">OCBIM_22009602mg</name>
</gene>
<sequence>MVKLTMAGSELKIKELELLPQRYLLITNHFVSKPHQESLIRNNLVQLLHSLISSVTEFFSSFVFSKLNLTTISDFVILLSSHQFPT</sequence>
<dbReference type="AlphaFoldDB" id="A0A0L8FRW6"/>
<reference evidence="1" key="1">
    <citation type="submission" date="2015-07" db="EMBL/GenBank/DDBJ databases">
        <title>MeaNS - Measles Nucleotide Surveillance Program.</title>
        <authorList>
            <person name="Tran T."/>
            <person name="Druce J."/>
        </authorList>
    </citation>
    <scope>NUCLEOTIDE SEQUENCE</scope>
    <source>
        <strain evidence="1">UCB-OBI-ISO-001</strain>
        <tissue evidence="1">Gonad</tissue>
    </source>
</reference>
<proteinExistence type="predicted"/>